<keyword evidence="4" id="KW-1185">Reference proteome</keyword>
<gene>
    <name evidence="2" type="ORF">GHT09_017553</name>
    <name evidence="3" type="ORF">MONAX_5E032098</name>
</gene>
<dbReference type="Proteomes" id="UP000335636">
    <property type="component" value="Unassembled WGS sequence"/>
</dbReference>
<dbReference type="EMBL" id="CABDUW010000192">
    <property type="protein sequence ID" value="VTJ62212.1"/>
    <property type="molecule type" value="Genomic_DNA"/>
</dbReference>
<evidence type="ECO:0000313" key="4">
    <source>
        <dbReference type="Proteomes" id="UP000335636"/>
    </source>
</evidence>
<dbReference type="EMBL" id="WJEC01006845">
    <property type="protein sequence ID" value="KAF7471178.1"/>
    <property type="molecule type" value="Genomic_DNA"/>
</dbReference>
<accession>A0A5E4B0S5</accession>
<feature type="region of interest" description="Disordered" evidence="1">
    <location>
        <begin position="46"/>
        <end position="71"/>
    </location>
</feature>
<protein>
    <submittedName>
        <fullName evidence="3">Uncharacterized protein</fullName>
    </submittedName>
</protein>
<reference evidence="3 4" key="1">
    <citation type="submission" date="2019-04" db="EMBL/GenBank/DDBJ databases">
        <authorList>
            <person name="Alioto T."/>
            <person name="Alioto T."/>
        </authorList>
    </citation>
    <scope>NUCLEOTIDE SEQUENCE [LARGE SCALE GENOMIC DNA]</scope>
</reference>
<sequence>MAWPEESSPGHLIRRFVSRTLAHLTAPRPPAASTDLEFGTSLLRPAQPPSCSPGYSHAHGENSAAALPRRNSQSSCRRWSADVSGSVRGCLWSPQPSCGK</sequence>
<evidence type="ECO:0000313" key="2">
    <source>
        <dbReference type="EMBL" id="KAF7471178.1"/>
    </source>
</evidence>
<name>A0A5E4B0S5_MARMO</name>
<evidence type="ECO:0000256" key="1">
    <source>
        <dbReference type="SAM" id="MobiDB-lite"/>
    </source>
</evidence>
<organism evidence="3 4">
    <name type="scientific">Marmota monax</name>
    <name type="common">Woodchuck</name>
    <dbReference type="NCBI Taxonomy" id="9995"/>
    <lineage>
        <taxon>Eukaryota</taxon>
        <taxon>Metazoa</taxon>
        <taxon>Chordata</taxon>
        <taxon>Craniata</taxon>
        <taxon>Vertebrata</taxon>
        <taxon>Euteleostomi</taxon>
        <taxon>Mammalia</taxon>
        <taxon>Eutheria</taxon>
        <taxon>Euarchontoglires</taxon>
        <taxon>Glires</taxon>
        <taxon>Rodentia</taxon>
        <taxon>Sciuromorpha</taxon>
        <taxon>Sciuridae</taxon>
        <taxon>Xerinae</taxon>
        <taxon>Marmotini</taxon>
        <taxon>Marmota</taxon>
    </lineage>
</organism>
<proteinExistence type="predicted"/>
<dbReference type="Proteomes" id="UP000662637">
    <property type="component" value="Unassembled WGS sequence"/>
</dbReference>
<evidence type="ECO:0000313" key="3">
    <source>
        <dbReference type="EMBL" id="VTJ62212.1"/>
    </source>
</evidence>
<reference evidence="2" key="2">
    <citation type="submission" date="2020-08" db="EMBL/GenBank/DDBJ databases">
        <authorList>
            <person name="Shumante A."/>
            <person name="Zimin A.V."/>
            <person name="Puiu D."/>
            <person name="Salzberg S.L."/>
        </authorList>
    </citation>
    <scope>NUCLEOTIDE SEQUENCE</scope>
    <source>
        <strain evidence="2">WC2-LM</strain>
        <tissue evidence="2">Liver</tissue>
    </source>
</reference>
<dbReference type="AlphaFoldDB" id="A0A5E4B0S5"/>